<reference evidence="2" key="1">
    <citation type="submission" date="2013-04" db="EMBL/GenBank/DDBJ databases">
        <authorList>
            <person name="Qu J."/>
            <person name="Murali S.C."/>
            <person name="Bandaranaike D."/>
            <person name="Bellair M."/>
            <person name="Blankenburg K."/>
            <person name="Chao H."/>
            <person name="Dinh H."/>
            <person name="Doddapaneni H."/>
            <person name="Downs B."/>
            <person name="Dugan-Rocha S."/>
            <person name="Elkadiri S."/>
            <person name="Gnanaolivu R.D."/>
            <person name="Hernandez B."/>
            <person name="Javaid M."/>
            <person name="Jayaseelan J.C."/>
            <person name="Lee S."/>
            <person name="Li M."/>
            <person name="Ming W."/>
            <person name="Munidasa M."/>
            <person name="Muniz J."/>
            <person name="Nguyen L."/>
            <person name="Ongeri F."/>
            <person name="Osuji N."/>
            <person name="Pu L.-L."/>
            <person name="Puazo M."/>
            <person name="Qu C."/>
            <person name="Quiroz J."/>
            <person name="Raj R."/>
            <person name="Weissenberger G."/>
            <person name="Xin Y."/>
            <person name="Zou X."/>
            <person name="Han Y."/>
            <person name="Richards S."/>
            <person name="Worley K."/>
            <person name="Muzny D."/>
            <person name="Gibbs R."/>
        </authorList>
    </citation>
    <scope>NUCLEOTIDE SEQUENCE</scope>
    <source>
        <strain evidence="2">Sampled in the wild</strain>
    </source>
</reference>
<protein>
    <recommendedName>
        <fullName evidence="1">Mos1 transposase HTH domain-containing protein</fullName>
    </recommendedName>
</protein>
<dbReference type="Proteomes" id="UP000792457">
    <property type="component" value="Unassembled WGS sequence"/>
</dbReference>
<dbReference type="InterPro" id="IPR052709">
    <property type="entry name" value="Transposase-MT_Hybrid"/>
</dbReference>
<feature type="domain" description="Mos1 transposase HTH" evidence="1">
    <location>
        <begin position="14"/>
        <end position="58"/>
    </location>
</feature>
<dbReference type="Pfam" id="PF17906">
    <property type="entry name" value="HTH_48"/>
    <property type="match status" value="1"/>
</dbReference>
<dbReference type="InterPro" id="IPR001888">
    <property type="entry name" value="Transposase_1"/>
</dbReference>
<comment type="caution">
    <text evidence="2">The sequence shown here is derived from an EMBL/GenBank/DDBJ whole genome shotgun (WGS) entry which is preliminary data.</text>
</comment>
<name>A0A8K0PC46_LADFU</name>
<keyword evidence="3" id="KW-1185">Reference proteome</keyword>
<dbReference type="Gene3D" id="1.10.10.1450">
    <property type="match status" value="1"/>
</dbReference>
<dbReference type="InterPro" id="IPR041426">
    <property type="entry name" value="Mos1_HTH"/>
</dbReference>
<dbReference type="Gene3D" id="3.30.420.10">
    <property type="entry name" value="Ribonuclease H-like superfamily/Ribonuclease H"/>
    <property type="match status" value="1"/>
</dbReference>
<evidence type="ECO:0000259" key="1">
    <source>
        <dbReference type="Pfam" id="PF17906"/>
    </source>
</evidence>
<dbReference type="OrthoDB" id="616263at2759"/>
<gene>
    <name evidence="2" type="ORF">J437_LFUL012206</name>
</gene>
<dbReference type="GO" id="GO:0003676">
    <property type="term" value="F:nucleic acid binding"/>
    <property type="evidence" value="ECO:0007669"/>
    <property type="project" value="InterPro"/>
</dbReference>
<accession>A0A8K0PC46</accession>
<dbReference type="AlphaFoldDB" id="A0A8K0PC46"/>
<proteinExistence type="predicted"/>
<dbReference type="PANTHER" id="PTHR46060:SF1">
    <property type="entry name" value="MARINER MOS1 TRANSPOSASE-LIKE PROTEIN"/>
    <property type="match status" value="1"/>
</dbReference>
<dbReference type="Pfam" id="PF01359">
    <property type="entry name" value="Transposase_1"/>
    <property type="match status" value="1"/>
</dbReference>
<dbReference type="EMBL" id="KZ309282">
    <property type="protein sequence ID" value="KAG8238099.1"/>
    <property type="molecule type" value="Genomic_DNA"/>
</dbReference>
<dbReference type="InterPro" id="IPR036397">
    <property type="entry name" value="RNaseH_sf"/>
</dbReference>
<sequence length="275" mass="31554">MARMLLSSTCEEQRSVVRYLWAKGHSPSEIHRDMHGVYGDDCLDRSNVSRWCAFFQEGRVNLSDLPRSGRPVTVSTPQNDRAIEAAILKDWRVHLQTLSQTFNISYGALYDIVNDTLKFRKVSARWVPKNLTGNHKGQRMMTSLDHLTRYAAEGHDFLKGIVTGDESWVYHNTPETMRASMEWKHVRSPVKKKFKVTQPARKVLVTVFWDMFGVLLVDFAEHGTTVNAAAYIKTLFKLRRALRDKCRNINGVKLLHDNARPHVAAPVREKFAKFG</sequence>
<reference evidence="2" key="2">
    <citation type="submission" date="2017-10" db="EMBL/GenBank/DDBJ databases">
        <title>Ladona fulva Genome sequencing and assembly.</title>
        <authorList>
            <person name="Murali S."/>
            <person name="Richards S."/>
            <person name="Bandaranaike D."/>
            <person name="Bellair M."/>
            <person name="Blankenburg K."/>
            <person name="Chao H."/>
            <person name="Dinh H."/>
            <person name="Doddapaneni H."/>
            <person name="Dugan-Rocha S."/>
            <person name="Elkadiri S."/>
            <person name="Gnanaolivu R."/>
            <person name="Hernandez B."/>
            <person name="Skinner E."/>
            <person name="Javaid M."/>
            <person name="Lee S."/>
            <person name="Li M."/>
            <person name="Ming W."/>
            <person name="Munidasa M."/>
            <person name="Muniz J."/>
            <person name="Nguyen L."/>
            <person name="Hughes D."/>
            <person name="Osuji N."/>
            <person name="Pu L.-L."/>
            <person name="Puazo M."/>
            <person name="Qu C."/>
            <person name="Quiroz J."/>
            <person name="Raj R."/>
            <person name="Weissenberger G."/>
            <person name="Xin Y."/>
            <person name="Zou X."/>
            <person name="Han Y."/>
            <person name="Worley K."/>
            <person name="Muzny D."/>
            <person name="Gibbs R."/>
        </authorList>
    </citation>
    <scope>NUCLEOTIDE SEQUENCE</scope>
    <source>
        <strain evidence="2">Sampled in the wild</strain>
    </source>
</reference>
<evidence type="ECO:0000313" key="3">
    <source>
        <dbReference type="Proteomes" id="UP000792457"/>
    </source>
</evidence>
<organism evidence="2 3">
    <name type="scientific">Ladona fulva</name>
    <name type="common">Scarce chaser dragonfly</name>
    <name type="synonym">Libellula fulva</name>
    <dbReference type="NCBI Taxonomy" id="123851"/>
    <lineage>
        <taxon>Eukaryota</taxon>
        <taxon>Metazoa</taxon>
        <taxon>Ecdysozoa</taxon>
        <taxon>Arthropoda</taxon>
        <taxon>Hexapoda</taxon>
        <taxon>Insecta</taxon>
        <taxon>Pterygota</taxon>
        <taxon>Palaeoptera</taxon>
        <taxon>Odonata</taxon>
        <taxon>Epiprocta</taxon>
        <taxon>Anisoptera</taxon>
        <taxon>Libelluloidea</taxon>
        <taxon>Libellulidae</taxon>
        <taxon>Ladona</taxon>
    </lineage>
</organism>
<evidence type="ECO:0000313" key="2">
    <source>
        <dbReference type="EMBL" id="KAG8238099.1"/>
    </source>
</evidence>
<dbReference type="PANTHER" id="PTHR46060">
    <property type="entry name" value="MARINER MOS1 TRANSPOSASE-LIKE PROTEIN"/>
    <property type="match status" value="1"/>
</dbReference>